<keyword evidence="2 4" id="KW-0547">Nucleotide-binding</keyword>
<gene>
    <name evidence="6" type="ORF">CP970_18600</name>
</gene>
<evidence type="ECO:0000313" key="6">
    <source>
        <dbReference type="EMBL" id="QEU92648.1"/>
    </source>
</evidence>
<evidence type="ECO:0000256" key="3">
    <source>
        <dbReference type="ARBA" id="ARBA00022840"/>
    </source>
</evidence>
<dbReference type="SUPFAM" id="SSF56059">
    <property type="entry name" value="Glutathione synthetase ATP-binding domain-like"/>
    <property type="match status" value="1"/>
</dbReference>
<dbReference type="PROSITE" id="PS50975">
    <property type="entry name" value="ATP_GRASP"/>
    <property type="match status" value="1"/>
</dbReference>
<dbReference type="KEGG" id="ska:CP970_18600"/>
<dbReference type="GO" id="GO:0046872">
    <property type="term" value="F:metal ion binding"/>
    <property type="evidence" value="ECO:0007669"/>
    <property type="project" value="InterPro"/>
</dbReference>
<dbReference type="PANTHER" id="PTHR43585:SF2">
    <property type="entry name" value="ATP-GRASP ENZYME FSQD"/>
    <property type="match status" value="1"/>
</dbReference>
<evidence type="ECO:0000256" key="1">
    <source>
        <dbReference type="ARBA" id="ARBA00022598"/>
    </source>
</evidence>
<organism evidence="6 7">
    <name type="scientific">Streptomyces kanamyceticus</name>
    <dbReference type="NCBI Taxonomy" id="1967"/>
    <lineage>
        <taxon>Bacteria</taxon>
        <taxon>Bacillati</taxon>
        <taxon>Actinomycetota</taxon>
        <taxon>Actinomycetes</taxon>
        <taxon>Kitasatosporales</taxon>
        <taxon>Streptomycetaceae</taxon>
        <taxon>Streptomyces</taxon>
    </lineage>
</organism>
<dbReference type="EMBL" id="CP023699">
    <property type="protein sequence ID" value="QEU92648.1"/>
    <property type="molecule type" value="Genomic_DNA"/>
</dbReference>
<keyword evidence="7" id="KW-1185">Reference proteome</keyword>
<dbReference type="GO" id="GO:0005524">
    <property type="term" value="F:ATP binding"/>
    <property type="evidence" value="ECO:0007669"/>
    <property type="project" value="UniProtKB-UniRule"/>
</dbReference>
<name>A0A5J6GFG6_STRKN</name>
<keyword evidence="1" id="KW-0436">Ligase</keyword>
<dbReference type="Proteomes" id="UP000325529">
    <property type="component" value="Chromosome"/>
</dbReference>
<dbReference type="Pfam" id="PF13535">
    <property type="entry name" value="ATP-grasp_4"/>
    <property type="match status" value="1"/>
</dbReference>
<evidence type="ECO:0000259" key="5">
    <source>
        <dbReference type="PROSITE" id="PS50975"/>
    </source>
</evidence>
<dbReference type="GO" id="GO:0016874">
    <property type="term" value="F:ligase activity"/>
    <property type="evidence" value="ECO:0007669"/>
    <property type="project" value="UniProtKB-KW"/>
</dbReference>
<dbReference type="AlphaFoldDB" id="A0A5J6GFG6"/>
<dbReference type="InterPro" id="IPR052032">
    <property type="entry name" value="ATP-dep_AA_Ligase"/>
</dbReference>
<keyword evidence="3 4" id="KW-0067">ATP-binding</keyword>
<evidence type="ECO:0000256" key="4">
    <source>
        <dbReference type="PROSITE-ProRule" id="PRU00409"/>
    </source>
</evidence>
<reference evidence="6 7" key="1">
    <citation type="submission" date="2017-09" db="EMBL/GenBank/DDBJ databases">
        <authorList>
            <person name="Lee N."/>
            <person name="Cho B.-K."/>
        </authorList>
    </citation>
    <scope>NUCLEOTIDE SEQUENCE [LARGE SCALE GENOMIC DNA]</scope>
    <source>
        <strain evidence="6 7">ATCC 12853</strain>
    </source>
</reference>
<dbReference type="InterPro" id="IPR011761">
    <property type="entry name" value="ATP-grasp"/>
</dbReference>
<proteinExistence type="predicted"/>
<evidence type="ECO:0000313" key="7">
    <source>
        <dbReference type="Proteomes" id="UP000325529"/>
    </source>
</evidence>
<accession>A0A5J6GFG6</accession>
<dbReference type="Gene3D" id="3.30.470.20">
    <property type="entry name" value="ATP-grasp fold, B domain"/>
    <property type="match status" value="1"/>
</dbReference>
<evidence type="ECO:0000256" key="2">
    <source>
        <dbReference type="ARBA" id="ARBA00022741"/>
    </source>
</evidence>
<sequence>MAPSVNVLLLGREEDCRDYLDYAHGHGFTVRFFDPPQLAADDRENWRSTVVDAARDAVDLEGLDDAISFHDSYQIQLELIRGELGMPTRDIDTLLCLADKTRFKAHPAVRDHITRHIELDPSAKAPAALAAVTDALTFPVVVKPSNGFYSAGVVKAETPADFPKAFLQTKRVCTVLREGAGQSRMLAEEYLDGNEYAIDGFVSDGRIIPLQIHRKLPPLVGPLFHEVAYLTEPFDAEQGRDFTALLESVIPGVGLDNSPFHAEFRFDGQGGLRVLELAPRLCGGGTTTYQQLRICTGLDAYGLLHQLGREPLAPEPTHHKVALEYDAPIERSGFLKNTARAVDVCHKNDVTTVHLHRADGQFVLAPPLNFETVLTAYFARDTREEAEALLDVLMTDCTIDTETEKTS</sequence>
<feature type="domain" description="ATP-grasp" evidence="5">
    <location>
        <begin position="106"/>
        <end position="309"/>
    </location>
</feature>
<dbReference type="PANTHER" id="PTHR43585">
    <property type="entry name" value="FUMIPYRROLE BIOSYNTHESIS PROTEIN C"/>
    <property type="match status" value="1"/>
</dbReference>
<protein>
    <submittedName>
        <fullName evidence="6">ATP-grasp domain-containing protein</fullName>
    </submittedName>
</protein>